<dbReference type="Gene3D" id="3.40.720.10">
    <property type="entry name" value="Alkaline Phosphatase, subunit A"/>
    <property type="match status" value="1"/>
</dbReference>
<proteinExistence type="predicted"/>
<evidence type="ECO:0000313" key="1">
    <source>
        <dbReference type="EMBL" id="NEZ60858.1"/>
    </source>
</evidence>
<reference evidence="1 2" key="1">
    <citation type="journal article" date="2020" name="Microb. Ecol.">
        <title>Ecogenomics of the Marine Benthic Filamentous Cyanobacterium Adonisia.</title>
        <authorList>
            <person name="Walter J.M."/>
            <person name="Coutinho F.H."/>
            <person name="Leomil L."/>
            <person name="Hargreaves P.I."/>
            <person name="Campeao M.E."/>
            <person name="Vieira V.V."/>
            <person name="Silva B.S."/>
            <person name="Fistarol G.O."/>
            <person name="Salomon P.S."/>
            <person name="Sawabe T."/>
            <person name="Mino S."/>
            <person name="Hosokawa M."/>
            <person name="Miyashita H."/>
            <person name="Maruyama F."/>
            <person name="van Verk M.C."/>
            <person name="Dutilh B.E."/>
            <person name="Thompson C.C."/>
            <person name="Thompson F.L."/>
        </authorList>
    </citation>
    <scope>NUCLEOTIDE SEQUENCE [LARGE SCALE GENOMIC DNA]</scope>
    <source>
        <strain evidence="1 2">CCMR0081</strain>
    </source>
</reference>
<name>A0A6M0RX87_9CYAN</name>
<dbReference type="SUPFAM" id="SSF53649">
    <property type="entry name" value="Alkaline phosphatase-like"/>
    <property type="match status" value="1"/>
</dbReference>
<protein>
    <submittedName>
        <fullName evidence="1">Uncharacterized protein</fullName>
    </submittedName>
</protein>
<gene>
    <name evidence="1" type="ORF">DXZ20_35540</name>
</gene>
<sequence length="489" mass="54830">MIFIELNEVPFKIIDNFIRQNPTSDLALALPKFHQYLTHIDDKVLSPWISWPTLHRGVPAHRHGISNLGENLTLLDQQFPPIWQILSRHGVKTGVLGSLHSSPLPQEPDSYAFYLPDSFALSPDCIPAHLSSFQALNLSLASHSARNVSGMVPVRQSLELLTNVGRLGILPSTLVALVRQLGLERLKPYRKNRRRTYQAVLHFDLFFKQLKEIRPDFATCFTNHVASAMHRYWAAAFPEDYQNFGFSSAWVARYRDEIDFALGQFSRFLGRLIHFVQQNPSYILWIASSMGQSATTANPILRQLYLTQPAKLMGTLGVPDHAWKPQKAMLPITSIWVNTPWRESVRKALNSLTIEGVRVTVEEKADGFFSVHLDNKNLVTSKTTQAVIQGQAYGLLDLGLENVTIEDQSGASAYHIPEGLLLIYDPLTQAVNHRRSCVSVLEIAPTLLELFNISVPDYMLPPSERGRLASDLVTKANQLANQPATVAVS</sequence>
<dbReference type="InterPro" id="IPR017850">
    <property type="entry name" value="Alkaline_phosphatase_core_sf"/>
</dbReference>
<dbReference type="AlphaFoldDB" id="A0A6M0RX87"/>
<evidence type="ECO:0000313" key="2">
    <source>
        <dbReference type="Proteomes" id="UP000481033"/>
    </source>
</evidence>
<dbReference type="Proteomes" id="UP000481033">
    <property type="component" value="Unassembled WGS sequence"/>
</dbReference>
<keyword evidence="2" id="KW-1185">Reference proteome</keyword>
<organism evidence="1 2">
    <name type="scientific">Adonisia turfae CCMR0081</name>
    <dbReference type="NCBI Taxonomy" id="2292702"/>
    <lineage>
        <taxon>Bacteria</taxon>
        <taxon>Bacillati</taxon>
        <taxon>Cyanobacteriota</taxon>
        <taxon>Adonisia</taxon>
        <taxon>Adonisia turfae</taxon>
    </lineage>
</organism>
<comment type="caution">
    <text evidence="1">The sequence shown here is derived from an EMBL/GenBank/DDBJ whole genome shotgun (WGS) entry which is preliminary data.</text>
</comment>
<accession>A0A6M0RX87</accession>
<dbReference type="EMBL" id="QXHD01000004">
    <property type="protein sequence ID" value="NEZ60858.1"/>
    <property type="molecule type" value="Genomic_DNA"/>
</dbReference>